<dbReference type="EMBL" id="JADCTT010000001">
    <property type="protein sequence ID" value="KAF9760276.1"/>
    <property type="molecule type" value="Genomic_DNA"/>
</dbReference>
<name>A0A8H7NQS2_BIOOC</name>
<dbReference type="AlphaFoldDB" id="A0A8H7NQS2"/>
<accession>A0A8H7NQS2</accession>
<dbReference type="Proteomes" id="UP000616885">
    <property type="component" value="Unassembled WGS sequence"/>
</dbReference>
<proteinExistence type="predicted"/>
<organism evidence="1 2">
    <name type="scientific">Bionectria ochroleuca</name>
    <name type="common">Gliocladium roseum</name>
    <dbReference type="NCBI Taxonomy" id="29856"/>
    <lineage>
        <taxon>Eukaryota</taxon>
        <taxon>Fungi</taxon>
        <taxon>Dikarya</taxon>
        <taxon>Ascomycota</taxon>
        <taxon>Pezizomycotina</taxon>
        <taxon>Sordariomycetes</taxon>
        <taxon>Hypocreomycetidae</taxon>
        <taxon>Hypocreales</taxon>
        <taxon>Bionectriaceae</taxon>
        <taxon>Clonostachys</taxon>
    </lineage>
</organism>
<evidence type="ECO:0000313" key="1">
    <source>
        <dbReference type="EMBL" id="KAF9760276.1"/>
    </source>
</evidence>
<protein>
    <submittedName>
        <fullName evidence="1">Uncharacterized protein</fullName>
    </submittedName>
</protein>
<gene>
    <name evidence="1" type="ORF">IM811_001970</name>
</gene>
<reference evidence="1" key="1">
    <citation type="submission" date="2020-10" db="EMBL/GenBank/DDBJ databases">
        <title>High-Quality Genome Resource of Clonostachys rosea strain S41 by Oxford Nanopore Long-Read Sequencing.</title>
        <authorList>
            <person name="Wang H."/>
        </authorList>
    </citation>
    <scope>NUCLEOTIDE SEQUENCE</scope>
    <source>
        <strain evidence="1">S41</strain>
    </source>
</reference>
<comment type="caution">
    <text evidence="1">The sequence shown here is derived from an EMBL/GenBank/DDBJ whole genome shotgun (WGS) entry which is preliminary data.</text>
</comment>
<sequence>MEVETSNFSMLYHVSILVGDIFEHIAQVIAGENASKLYQDLEKEISLTVCNMIEEAGSTSTKFCESIALALSSLLLLQLFRATRQLKSHSAREDDIALQTTKRMVLDMNKTANYILQTNGASTMSLVGICSVCSAGVLLVLASQRGQQTSLTDSDLAIIRFNLKALNRRWGIGAMYLRCLGEDLGLDGLVLNSENDNSIAQIIKI</sequence>
<evidence type="ECO:0000313" key="2">
    <source>
        <dbReference type="Proteomes" id="UP000616885"/>
    </source>
</evidence>